<sequence>MKLYDFAFSPNCRKVRSVAYELGVELELVAVDLVKEERRGSAFLAINPNGLVPVLEDGDFILWESNAIIHYLATTASRPGAPSLVPSDARARAEVERWLCWQLAHFGPAVRKVAFERIAKKITGRGVPDQSLIELGIAEFKKCSRILEASLGNKEYVVGELSLADFALASFYSLAEPCGLEVRTYPRVDAWLGRMLTRESMKRALADAEALMR</sequence>
<reference evidence="3 4" key="1">
    <citation type="submission" date="2021-12" db="EMBL/GenBank/DDBJ databases">
        <title>Discovery of the Pendulisporaceae a myxobacterial family with distinct sporulation behavior and unique specialized metabolism.</title>
        <authorList>
            <person name="Garcia R."/>
            <person name="Popoff A."/>
            <person name="Bader C.D."/>
            <person name="Loehr J."/>
            <person name="Walesch S."/>
            <person name="Walt C."/>
            <person name="Boldt J."/>
            <person name="Bunk B."/>
            <person name="Haeckl F.J.F.P.J."/>
            <person name="Gunesch A.P."/>
            <person name="Birkelbach J."/>
            <person name="Nuebel U."/>
            <person name="Pietschmann T."/>
            <person name="Bach T."/>
            <person name="Mueller R."/>
        </authorList>
    </citation>
    <scope>NUCLEOTIDE SEQUENCE [LARGE SCALE GENOMIC DNA]</scope>
    <source>
        <strain evidence="3 4">MSr11954</strain>
    </source>
</reference>
<evidence type="ECO:0000259" key="2">
    <source>
        <dbReference type="PROSITE" id="PS50405"/>
    </source>
</evidence>
<protein>
    <submittedName>
        <fullName evidence="3">Glutathione S-transferase family protein</fullName>
    </submittedName>
</protein>
<evidence type="ECO:0000313" key="4">
    <source>
        <dbReference type="Proteomes" id="UP001370348"/>
    </source>
</evidence>
<gene>
    <name evidence="3" type="ORF">LZC94_44670</name>
</gene>
<dbReference type="SUPFAM" id="SSF52833">
    <property type="entry name" value="Thioredoxin-like"/>
    <property type="match status" value="1"/>
</dbReference>
<dbReference type="SFLD" id="SFLDS00019">
    <property type="entry name" value="Glutathione_Transferase_(cytos"/>
    <property type="match status" value="1"/>
</dbReference>
<accession>A0ABZ2LVG5</accession>
<evidence type="ECO:0000313" key="3">
    <source>
        <dbReference type="EMBL" id="WXB14902.1"/>
    </source>
</evidence>
<feature type="domain" description="GST N-terminal" evidence="1">
    <location>
        <begin position="1"/>
        <end position="80"/>
    </location>
</feature>
<evidence type="ECO:0000259" key="1">
    <source>
        <dbReference type="PROSITE" id="PS50404"/>
    </source>
</evidence>
<dbReference type="InterPro" id="IPR036249">
    <property type="entry name" value="Thioredoxin-like_sf"/>
</dbReference>
<dbReference type="InterPro" id="IPR004046">
    <property type="entry name" value="GST_C"/>
</dbReference>
<dbReference type="PANTHER" id="PTHR44051:SF8">
    <property type="entry name" value="GLUTATHIONE S-TRANSFERASE GSTA"/>
    <property type="match status" value="1"/>
</dbReference>
<dbReference type="Proteomes" id="UP001370348">
    <property type="component" value="Chromosome"/>
</dbReference>
<dbReference type="SFLD" id="SFLDG00358">
    <property type="entry name" value="Main_(cytGST)"/>
    <property type="match status" value="1"/>
</dbReference>
<dbReference type="EMBL" id="CP089984">
    <property type="protein sequence ID" value="WXB14902.1"/>
    <property type="molecule type" value="Genomic_DNA"/>
</dbReference>
<feature type="domain" description="GST C-terminal" evidence="2">
    <location>
        <begin position="88"/>
        <end position="213"/>
    </location>
</feature>
<dbReference type="InterPro" id="IPR010987">
    <property type="entry name" value="Glutathione-S-Trfase_C-like"/>
</dbReference>
<dbReference type="InterPro" id="IPR004045">
    <property type="entry name" value="Glutathione_S-Trfase_N"/>
</dbReference>
<dbReference type="InterPro" id="IPR040079">
    <property type="entry name" value="Glutathione_S-Trfase"/>
</dbReference>
<dbReference type="PROSITE" id="PS50404">
    <property type="entry name" value="GST_NTER"/>
    <property type="match status" value="1"/>
</dbReference>
<name>A0ABZ2LVG5_9BACT</name>
<dbReference type="SFLD" id="SFLDG01150">
    <property type="entry name" value="Main.1:_Beta-like"/>
    <property type="match status" value="1"/>
</dbReference>
<dbReference type="RefSeq" id="WP_394824526.1">
    <property type="nucleotide sequence ID" value="NZ_CP089984.1"/>
</dbReference>
<dbReference type="Gene3D" id="3.40.30.10">
    <property type="entry name" value="Glutaredoxin"/>
    <property type="match status" value="1"/>
</dbReference>
<dbReference type="PROSITE" id="PS50405">
    <property type="entry name" value="GST_CTER"/>
    <property type="match status" value="1"/>
</dbReference>
<dbReference type="Pfam" id="PF00043">
    <property type="entry name" value="GST_C"/>
    <property type="match status" value="1"/>
</dbReference>
<dbReference type="Gene3D" id="1.20.1050.10">
    <property type="match status" value="1"/>
</dbReference>
<dbReference type="InterPro" id="IPR036282">
    <property type="entry name" value="Glutathione-S-Trfase_C_sf"/>
</dbReference>
<dbReference type="Pfam" id="PF13417">
    <property type="entry name" value="GST_N_3"/>
    <property type="match status" value="1"/>
</dbReference>
<organism evidence="3 4">
    <name type="scientific">Pendulispora albinea</name>
    <dbReference type="NCBI Taxonomy" id="2741071"/>
    <lineage>
        <taxon>Bacteria</taxon>
        <taxon>Pseudomonadati</taxon>
        <taxon>Myxococcota</taxon>
        <taxon>Myxococcia</taxon>
        <taxon>Myxococcales</taxon>
        <taxon>Sorangiineae</taxon>
        <taxon>Pendulisporaceae</taxon>
        <taxon>Pendulispora</taxon>
    </lineage>
</organism>
<keyword evidence="4" id="KW-1185">Reference proteome</keyword>
<proteinExistence type="predicted"/>
<dbReference type="SUPFAM" id="SSF47616">
    <property type="entry name" value="GST C-terminal domain-like"/>
    <property type="match status" value="1"/>
</dbReference>
<dbReference type="PANTHER" id="PTHR44051">
    <property type="entry name" value="GLUTATHIONE S-TRANSFERASE-RELATED"/>
    <property type="match status" value="1"/>
</dbReference>